<gene>
    <name evidence="3" type="ORF">SAMN04244572_04551</name>
</gene>
<dbReference type="AlphaFoldDB" id="A0A1H7A0B2"/>
<organism evidence="3 4">
    <name type="scientific">Azotobacter beijerinckii</name>
    <dbReference type="NCBI Taxonomy" id="170623"/>
    <lineage>
        <taxon>Bacteria</taxon>
        <taxon>Pseudomonadati</taxon>
        <taxon>Pseudomonadota</taxon>
        <taxon>Gammaproteobacteria</taxon>
        <taxon>Pseudomonadales</taxon>
        <taxon>Pseudomonadaceae</taxon>
        <taxon>Azotobacter</taxon>
    </lineage>
</organism>
<dbReference type="Proteomes" id="UP000199250">
    <property type="component" value="Unassembled WGS sequence"/>
</dbReference>
<evidence type="ECO:0000313" key="3">
    <source>
        <dbReference type="EMBL" id="SEJ57874.1"/>
    </source>
</evidence>
<reference evidence="3 4" key="1">
    <citation type="submission" date="2016-10" db="EMBL/GenBank/DDBJ databases">
        <authorList>
            <person name="de Groot N.N."/>
        </authorList>
    </citation>
    <scope>NUCLEOTIDE SEQUENCE [LARGE SCALE GENOMIC DNA]</scope>
    <source>
        <strain evidence="3 4">DSM 373</strain>
    </source>
</reference>
<evidence type="ECO:0000256" key="1">
    <source>
        <dbReference type="SAM" id="MobiDB-lite"/>
    </source>
</evidence>
<evidence type="ECO:0000313" key="4">
    <source>
        <dbReference type="Proteomes" id="UP000199250"/>
    </source>
</evidence>
<dbReference type="Pfam" id="PF06048">
    <property type="entry name" value="DUF927"/>
    <property type="match status" value="1"/>
</dbReference>
<feature type="domain" description="DUF927" evidence="2">
    <location>
        <begin position="39"/>
        <end position="160"/>
    </location>
</feature>
<evidence type="ECO:0000259" key="2">
    <source>
        <dbReference type="Pfam" id="PF06048"/>
    </source>
</evidence>
<proteinExistence type="predicted"/>
<name>A0A1H7A0B2_9GAMM</name>
<dbReference type="InterPro" id="IPR009270">
    <property type="entry name" value="DUF927"/>
</dbReference>
<feature type="region of interest" description="Disordered" evidence="1">
    <location>
        <begin position="151"/>
        <end position="230"/>
    </location>
</feature>
<accession>A0A1H7A0B2</accession>
<feature type="compositionally biased region" description="Low complexity" evidence="1">
    <location>
        <begin position="181"/>
        <end position="204"/>
    </location>
</feature>
<dbReference type="EMBL" id="FNYQ01000145">
    <property type="protein sequence ID" value="SEJ57874.1"/>
    <property type="molecule type" value="Genomic_DNA"/>
</dbReference>
<protein>
    <recommendedName>
        <fullName evidence="2">DUF927 domain-containing protein</fullName>
    </recommendedName>
</protein>
<sequence>MTATNVTPLMAEAEAAPEIERPCFRVYDRSLTTKTGQKRRAGVYWHGQRQGKGDAPPADYDQWICSPLHVEAITSNGDGHFGRLLRFRNTLGRWREWAMPMAMLRGNGEELRGELLNMGVEIDPDGFKQLNRYIQSQHPERQVTAATATGWHDGQLFIMPGGEHRPGRRHPAKRGGEPGRLRQGGQPGRLAPADRPLLRRQPAADPGYLHGAGRAAAPLNRPGFSGGSNL</sequence>
<dbReference type="RefSeq" id="WP_170849475.1">
    <property type="nucleotide sequence ID" value="NZ_FNYQ01000145.1"/>
</dbReference>